<comment type="caution">
    <text evidence="1">The sequence shown here is derived from an EMBL/GenBank/DDBJ whole genome shotgun (WGS) entry which is preliminary data.</text>
</comment>
<proteinExistence type="predicted"/>
<dbReference type="EMBL" id="JBHUKQ010000003">
    <property type="protein sequence ID" value="MFD2479277.1"/>
    <property type="molecule type" value="Genomic_DNA"/>
</dbReference>
<gene>
    <name evidence="1" type="ORF">ACFSUT_03240</name>
</gene>
<evidence type="ECO:0000313" key="2">
    <source>
        <dbReference type="Proteomes" id="UP001597542"/>
    </source>
</evidence>
<name>A0ABW5HR74_9PSEU</name>
<reference evidence="2" key="1">
    <citation type="journal article" date="2019" name="Int. J. Syst. Evol. Microbiol.">
        <title>The Global Catalogue of Microorganisms (GCM) 10K type strain sequencing project: providing services to taxonomists for standard genome sequencing and annotation.</title>
        <authorList>
            <consortium name="The Broad Institute Genomics Platform"/>
            <consortium name="The Broad Institute Genome Sequencing Center for Infectious Disease"/>
            <person name="Wu L."/>
            <person name="Ma J."/>
        </authorList>
    </citation>
    <scope>NUCLEOTIDE SEQUENCE [LARGE SCALE GENOMIC DNA]</scope>
    <source>
        <strain evidence="2">CGMCC 4.7638</strain>
    </source>
</reference>
<accession>A0ABW5HR74</accession>
<evidence type="ECO:0000313" key="1">
    <source>
        <dbReference type="EMBL" id="MFD2479277.1"/>
    </source>
</evidence>
<organism evidence="1 2">
    <name type="scientific">Amycolatopsis albidoflavus</name>
    <dbReference type="NCBI Taxonomy" id="102226"/>
    <lineage>
        <taxon>Bacteria</taxon>
        <taxon>Bacillati</taxon>
        <taxon>Actinomycetota</taxon>
        <taxon>Actinomycetes</taxon>
        <taxon>Pseudonocardiales</taxon>
        <taxon>Pseudonocardiaceae</taxon>
        <taxon>Amycolatopsis</taxon>
    </lineage>
</organism>
<keyword evidence="2" id="KW-1185">Reference proteome</keyword>
<protein>
    <submittedName>
        <fullName evidence="1">Uncharacterized protein</fullName>
    </submittedName>
</protein>
<dbReference type="RefSeq" id="WP_344281565.1">
    <property type="nucleotide sequence ID" value="NZ_BAAAHV010000021.1"/>
</dbReference>
<dbReference type="Proteomes" id="UP001597542">
    <property type="component" value="Unassembled WGS sequence"/>
</dbReference>
<sequence>MQGLFEVGPLIEAEAMRRHVAGQIPGQVDIWEACAEAQPAPFAWPEPVGALYARDDVTGVAVLA</sequence>